<proteinExistence type="predicted"/>
<dbReference type="InParanoid" id="K9TDX6"/>
<organism evidence="2 3">
    <name type="scientific">Oscillatoria acuminata PCC 6304</name>
    <dbReference type="NCBI Taxonomy" id="56110"/>
    <lineage>
        <taxon>Bacteria</taxon>
        <taxon>Bacillati</taxon>
        <taxon>Cyanobacteriota</taxon>
        <taxon>Cyanophyceae</taxon>
        <taxon>Oscillatoriophycideae</taxon>
        <taxon>Oscillatoriales</taxon>
        <taxon>Oscillatoriaceae</taxon>
        <taxon>Oscillatoria</taxon>
    </lineage>
</organism>
<feature type="region of interest" description="Disordered" evidence="1">
    <location>
        <begin position="136"/>
        <end position="163"/>
    </location>
</feature>
<feature type="compositionally biased region" description="Polar residues" evidence="1">
    <location>
        <begin position="145"/>
        <end position="158"/>
    </location>
</feature>
<sequence length="195" mass="22600">MKPKYTLNDLKRRPSLWSREGSVQTHTHTVEFSRSLTETEQQQFITLLMDFPSKVKQEFPDLKTHFLDKTEVWFDNPGCAKYTLHQIERGGEWKDLLFSLLAKFSQEVAIISKHDGNPVFAKAQTKPVELTEIIEQQREDGGDRTPSTPESTDATEQGRSADEPLFTYASKEEVWEAYLAVEQEWEEVFRRLADS</sequence>
<reference evidence="2 3" key="1">
    <citation type="submission" date="2012-06" db="EMBL/GenBank/DDBJ databases">
        <title>Finished chromosome of genome of Oscillatoria acuminata PCC 6304.</title>
        <authorList>
            <consortium name="US DOE Joint Genome Institute"/>
            <person name="Gugger M."/>
            <person name="Coursin T."/>
            <person name="Rippka R."/>
            <person name="Tandeau De Marsac N."/>
            <person name="Huntemann M."/>
            <person name="Wei C.-L."/>
            <person name="Han J."/>
            <person name="Detter J.C."/>
            <person name="Han C."/>
            <person name="Tapia R."/>
            <person name="Davenport K."/>
            <person name="Daligault H."/>
            <person name="Erkkila T."/>
            <person name="Gu W."/>
            <person name="Munk A.C.C."/>
            <person name="Teshima H."/>
            <person name="Xu Y."/>
            <person name="Chain P."/>
            <person name="Chen A."/>
            <person name="Krypides N."/>
            <person name="Mavromatis K."/>
            <person name="Markowitz V."/>
            <person name="Szeto E."/>
            <person name="Ivanova N."/>
            <person name="Mikhailova N."/>
            <person name="Ovchinnikova G."/>
            <person name="Pagani I."/>
            <person name="Pati A."/>
            <person name="Goodwin L."/>
            <person name="Peters L."/>
            <person name="Pitluck S."/>
            <person name="Woyke T."/>
            <person name="Kerfeld C."/>
        </authorList>
    </citation>
    <scope>NUCLEOTIDE SEQUENCE [LARGE SCALE GENOMIC DNA]</scope>
    <source>
        <strain evidence="2 3">PCC 6304</strain>
    </source>
</reference>
<dbReference type="AlphaFoldDB" id="K9TDX6"/>
<name>K9TDX6_9CYAN</name>
<evidence type="ECO:0000313" key="3">
    <source>
        <dbReference type="Proteomes" id="UP000010367"/>
    </source>
</evidence>
<dbReference type="OrthoDB" id="582664at2"/>
<dbReference type="HOGENOM" id="CLU_1395111_0_0_3"/>
<gene>
    <name evidence="2" type="ORF">Oscil6304_0890</name>
</gene>
<dbReference type="KEGG" id="oac:Oscil6304_0890"/>
<accession>K9TDX6</accession>
<dbReference type="Proteomes" id="UP000010367">
    <property type="component" value="Chromosome"/>
</dbReference>
<evidence type="ECO:0000256" key="1">
    <source>
        <dbReference type="SAM" id="MobiDB-lite"/>
    </source>
</evidence>
<dbReference type="EMBL" id="CP003607">
    <property type="protein sequence ID" value="AFY80623.1"/>
    <property type="molecule type" value="Genomic_DNA"/>
</dbReference>
<evidence type="ECO:0000313" key="2">
    <source>
        <dbReference type="EMBL" id="AFY80623.1"/>
    </source>
</evidence>
<dbReference type="RefSeq" id="WP_015147273.1">
    <property type="nucleotide sequence ID" value="NC_019693.1"/>
</dbReference>
<protein>
    <submittedName>
        <fullName evidence="2">Uncharacterized protein</fullName>
    </submittedName>
</protein>
<dbReference type="STRING" id="56110.Oscil6304_0890"/>
<keyword evidence="3" id="KW-1185">Reference proteome</keyword>